<dbReference type="Pfam" id="PF09994">
    <property type="entry name" value="T6SS_Tle1-like_cat"/>
    <property type="match status" value="1"/>
</dbReference>
<evidence type="ECO:0000313" key="3">
    <source>
        <dbReference type="Proteomes" id="UP001218218"/>
    </source>
</evidence>
<dbReference type="SUPFAM" id="SSF53474">
    <property type="entry name" value="alpha/beta-Hydrolases"/>
    <property type="match status" value="1"/>
</dbReference>
<reference evidence="2" key="1">
    <citation type="submission" date="2023-03" db="EMBL/GenBank/DDBJ databases">
        <title>Massive genome expansion in bonnet fungi (Mycena s.s.) driven by repeated elements and novel gene families across ecological guilds.</title>
        <authorList>
            <consortium name="Lawrence Berkeley National Laboratory"/>
            <person name="Harder C.B."/>
            <person name="Miyauchi S."/>
            <person name="Viragh M."/>
            <person name="Kuo A."/>
            <person name="Thoen E."/>
            <person name="Andreopoulos B."/>
            <person name="Lu D."/>
            <person name="Skrede I."/>
            <person name="Drula E."/>
            <person name="Henrissat B."/>
            <person name="Morin E."/>
            <person name="Kohler A."/>
            <person name="Barry K."/>
            <person name="LaButti K."/>
            <person name="Morin E."/>
            <person name="Salamov A."/>
            <person name="Lipzen A."/>
            <person name="Mereny Z."/>
            <person name="Hegedus B."/>
            <person name="Baldrian P."/>
            <person name="Stursova M."/>
            <person name="Weitz H."/>
            <person name="Taylor A."/>
            <person name="Grigoriev I.V."/>
            <person name="Nagy L.G."/>
            <person name="Martin F."/>
            <person name="Kauserud H."/>
        </authorList>
    </citation>
    <scope>NUCLEOTIDE SEQUENCE</scope>
    <source>
        <strain evidence="2">CBHHK002</strain>
    </source>
</reference>
<sequence length="129" mass="15163">NLVVLLDGMSNQFGPNNTNVVALHSRVHRDADQNKYYNCGIGTYVPSWKYWRQKLDNGLDLAFALKFKDIILKAYRWLYKTYRPCDNIYFFGFSRGAYQVRTLAGMIETVCVILLEPFRYLNILTDWAY</sequence>
<keyword evidence="3" id="KW-1185">Reference proteome</keyword>
<dbReference type="EMBL" id="JARIHO010000052">
    <property type="protein sequence ID" value="KAJ7321062.1"/>
    <property type="molecule type" value="Genomic_DNA"/>
</dbReference>
<dbReference type="PANTHER" id="PTHR33840:SF1">
    <property type="entry name" value="TLE1 PHOSPHOLIPASE DOMAIN-CONTAINING PROTEIN"/>
    <property type="match status" value="1"/>
</dbReference>
<accession>A0AAD7EFR3</accession>
<feature type="non-terminal residue" evidence="2">
    <location>
        <position position="1"/>
    </location>
</feature>
<evidence type="ECO:0000259" key="1">
    <source>
        <dbReference type="Pfam" id="PF09994"/>
    </source>
</evidence>
<feature type="domain" description="T6SS Phospholipase effector Tle1-like catalytic" evidence="1">
    <location>
        <begin position="1"/>
        <end position="113"/>
    </location>
</feature>
<dbReference type="Proteomes" id="UP001218218">
    <property type="component" value="Unassembled WGS sequence"/>
</dbReference>
<dbReference type="PANTHER" id="PTHR33840">
    <property type="match status" value="1"/>
</dbReference>
<comment type="caution">
    <text evidence="2">The sequence shown here is derived from an EMBL/GenBank/DDBJ whole genome shotgun (WGS) entry which is preliminary data.</text>
</comment>
<evidence type="ECO:0000313" key="2">
    <source>
        <dbReference type="EMBL" id="KAJ7321062.1"/>
    </source>
</evidence>
<dbReference type="AlphaFoldDB" id="A0AAD7EFR3"/>
<proteinExistence type="predicted"/>
<organism evidence="2 3">
    <name type="scientific">Mycena albidolilacea</name>
    <dbReference type="NCBI Taxonomy" id="1033008"/>
    <lineage>
        <taxon>Eukaryota</taxon>
        <taxon>Fungi</taxon>
        <taxon>Dikarya</taxon>
        <taxon>Basidiomycota</taxon>
        <taxon>Agaricomycotina</taxon>
        <taxon>Agaricomycetes</taxon>
        <taxon>Agaricomycetidae</taxon>
        <taxon>Agaricales</taxon>
        <taxon>Marasmiineae</taxon>
        <taxon>Mycenaceae</taxon>
        <taxon>Mycena</taxon>
    </lineage>
</organism>
<dbReference type="InterPro" id="IPR018712">
    <property type="entry name" value="Tle1-like_cat"/>
</dbReference>
<gene>
    <name evidence="2" type="ORF">DFH08DRAFT_713172</name>
</gene>
<dbReference type="InterPro" id="IPR029058">
    <property type="entry name" value="AB_hydrolase_fold"/>
</dbReference>
<name>A0AAD7EFR3_9AGAR</name>
<protein>
    <recommendedName>
        <fullName evidence="1">T6SS Phospholipase effector Tle1-like catalytic domain-containing protein</fullName>
    </recommendedName>
</protein>